<dbReference type="EMBL" id="FN649760">
    <property type="protein sequence ID" value="CBJ29141.1"/>
    <property type="molecule type" value="Genomic_DNA"/>
</dbReference>
<sequence>MLASTLLECERLFLFSMLRVNVLGEPCNDVVCGYWWKNYLSGEDGNAWFDSWNKFMQAKLDLLASIAEEREDTETEPFRVLMIGDSTMSHQFGAICGFMGEREGRRFDPEVIQRSAPGCCMDTLPKEDGGEGGGGRGLCFQYDQFRFLDPKRPDRTSVDAYYFGSGLHLLHMYPHWPEMHPMEPLRVQSWLNYESLLEGVVEGVRAKNGQDVKVAFMTNHAIADELFTGEYKEIRAAYREGEGNATIRAECQREDNVQVRAASVGNPGDFRYSDWHGKPDIAEYITHPEGQGLFTVDTYCEEAILDRRGSLHMSRRARPVMSRLGVPVVDAAKIVEGQGWASPANDGRHFHKLVPIE</sequence>
<evidence type="ECO:0000313" key="2">
    <source>
        <dbReference type="EMBL" id="CBJ29141.1"/>
    </source>
</evidence>
<name>D7FJN9_ECTSI</name>
<feature type="signal peptide" evidence="1">
    <location>
        <begin position="1"/>
        <end position="24"/>
    </location>
</feature>
<protein>
    <submittedName>
        <fullName evidence="2">Uncharacterized protein</fullName>
    </submittedName>
</protein>
<evidence type="ECO:0000256" key="1">
    <source>
        <dbReference type="SAM" id="SignalP"/>
    </source>
</evidence>
<dbReference type="InParanoid" id="D7FJN9"/>
<reference evidence="2 3" key="1">
    <citation type="journal article" date="2010" name="Nature">
        <title>The Ectocarpus genome and the independent evolution of multicellularity in brown algae.</title>
        <authorList>
            <person name="Cock J.M."/>
            <person name="Sterck L."/>
            <person name="Rouze P."/>
            <person name="Scornet D."/>
            <person name="Allen A.E."/>
            <person name="Amoutzias G."/>
            <person name="Anthouard V."/>
            <person name="Artiguenave F."/>
            <person name="Aury J.M."/>
            <person name="Badger J.H."/>
            <person name="Beszteri B."/>
            <person name="Billiau K."/>
            <person name="Bonnet E."/>
            <person name="Bothwell J.H."/>
            <person name="Bowler C."/>
            <person name="Boyen C."/>
            <person name="Brownlee C."/>
            <person name="Carrano C.J."/>
            <person name="Charrier B."/>
            <person name="Cho G.Y."/>
            <person name="Coelho S.M."/>
            <person name="Collen J."/>
            <person name="Corre E."/>
            <person name="Da Silva C."/>
            <person name="Delage L."/>
            <person name="Delaroque N."/>
            <person name="Dittami S.M."/>
            <person name="Doulbeau S."/>
            <person name="Elias M."/>
            <person name="Farnham G."/>
            <person name="Gachon C.M."/>
            <person name="Gschloessl B."/>
            <person name="Heesch S."/>
            <person name="Jabbari K."/>
            <person name="Jubin C."/>
            <person name="Kawai H."/>
            <person name="Kimura K."/>
            <person name="Kloareg B."/>
            <person name="Kupper F.C."/>
            <person name="Lang D."/>
            <person name="Le Bail A."/>
            <person name="Leblanc C."/>
            <person name="Lerouge P."/>
            <person name="Lohr M."/>
            <person name="Lopez P.J."/>
            <person name="Martens C."/>
            <person name="Maumus F."/>
            <person name="Michel G."/>
            <person name="Miranda-Saavedra D."/>
            <person name="Morales J."/>
            <person name="Moreau H."/>
            <person name="Motomura T."/>
            <person name="Nagasato C."/>
            <person name="Napoli C.A."/>
            <person name="Nelson D.R."/>
            <person name="Nyvall-Collen P."/>
            <person name="Peters A.F."/>
            <person name="Pommier C."/>
            <person name="Potin P."/>
            <person name="Poulain J."/>
            <person name="Quesneville H."/>
            <person name="Read B."/>
            <person name="Rensing S.A."/>
            <person name="Ritter A."/>
            <person name="Rousvoal S."/>
            <person name="Samanta M."/>
            <person name="Samson G."/>
            <person name="Schroeder D.C."/>
            <person name="Segurens B."/>
            <person name="Strittmatter M."/>
            <person name="Tonon T."/>
            <person name="Tregear J.W."/>
            <person name="Valentin K."/>
            <person name="von Dassow P."/>
            <person name="Yamagishi T."/>
            <person name="Van de Peer Y."/>
            <person name="Wincker P."/>
        </authorList>
    </citation>
    <scope>NUCLEOTIDE SEQUENCE [LARGE SCALE GENOMIC DNA]</scope>
    <source>
        <strain evidence="3">Ec32 / CCAP1310/4</strain>
    </source>
</reference>
<keyword evidence="1" id="KW-0732">Signal</keyword>
<dbReference type="OrthoDB" id="547935at2759"/>
<feature type="chain" id="PRO_5003095490" evidence="1">
    <location>
        <begin position="25"/>
        <end position="357"/>
    </location>
</feature>
<proteinExistence type="predicted"/>
<keyword evidence="3" id="KW-1185">Reference proteome</keyword>
<organism evidence="2 3">
    <name type="scientific">Ectocarpus siliculosus</name>
    <name type="common">Brown alga</name>
    <name type="synonym">Conferva siliculosa</name>
    <dbReference type="NCBI Taxonomy" id="2880"/>
    <lineage>
        <taxon>Eukaryota</taxon>
        <taxon>Sar</taxon>
        <taxon>Stramenopiles</taxon>
        <taxon>Ochrophyta</taxon>
        <taxon>PX clade</taxon>
        <taxon>Phaeophyceae</taxon>
        <taxon>Ectocarpales</taxon>
        <taxon>Ectocarpaceae</taxon>
        <taxon>Ectocarpus</taxon>
    </lineage>
</organism>
<dbReference type="Proteomes" id="UP000002630">
    <property type="component" value="Unassembled WGS sequence"/>
</dbReference>
<accession>D7FJN9</accession>
<gene>
    <name evidence="2" type="ORF">Esi_0135_0052</name>
</gene>
<dbReference type="AlphaFoldDB" id="D7FJN9"/>
<evidence type="ECO:0000313" key="3">
    <source>
        <dbReference type="Proteomes" id="UP000002630"/>
    </source>
</evidence>